<dbReference type="RefSeq" id="WP_010009246.1">
    <property type="nucleotide sequence ID" value="NZ_AZCN01000001.1"/>
</dbReference>
<dbReference type="InterPro" id="IPR029903">
    <property type="entry name" value="RmlD-like-bd"/>
</dbReference>
<evidence type="ECO:0000256" key="2">
    <source>
        <dbReference type="RuleBase" id="RU364082"/>
    </source>
</evidence>
<dbReference type="PATRIC" id="fig|913848.6.peg.49"/>
<dbReference type="InterPro" id="IPR005913">
    <property type="entry name" value="dTDP_dehydrorham_reduct"/>
</dbReference>
<dbReference type="SUPFAM" id="SSF51735">
    <property type="entry name" value="NAD(P)-binding Rossmann-fold domains"/>
    <property type="match status" value="1"/>
</dbReference>
<evidence type="ECO:0000259" key="3">
    <source>
        <dbReference type="Pfam" id="PF04321"/>
    </source>
</evidence>
<dbReference type="PANTHER" id="PTHR10491:SF4">
    <property type="entry name" value="METHIONINE ADENOSYLTRANSFERASE 2 SUBUNIT BETA"/>
    <property type="match status" value="1"/>
</dbReference>
<proteinExistence type="inferred from homology"/>
<dbReference type="NCBIfam" id="TIGR01214">
    <property type="entry name" value="rmlD"/>
    <property type="match status" value="1"/>
</dbReference>
<dbReference type="Gene3D" id="3.40.50.720">
    <property type="entry name" value="NAD(P)-binding Rossmann-like Domain"/>
    <property type="match status" value="1"/>
</dbReference>
<dbReference type="EMBL" id="AZCN01000001">
    <property type="protein sequence ID" value="KRK19308.1"/>
    <property type="molecule type" value="Genomic_DNA"/>
</dbReference>
<feature type="domain" description="RmlD-like substrate binding" evidence="3">
    <location>
        <begin position="1"/>
        <end position="279"/>
    </location>
</feature>
<comment type="pathway">
    <text evidence="2">Carbohydrate biosynthesis; dTDP-L-rhamnose biosynthesis.</text>
</comment>
<reference evidence="4 5" key="1">
    <citation type="journal article" date="2015" name="Genome Announc.">
        <title>Expanding the biotechnology potential of lactobacilli through comparative genomics of 213 strains and associated genera.</title>
        <authorList>
            <person name="Sun Z."/>
            <person name="Harris H.M."/>
            <person name="McCann A."/>
            <person name="Guo C."/>
            <person name="Argimon S."/>
            <person name="Zhang W."/>
            <person name="Yang X."/>
            <person name="Jeffery I.B."/>
            <person name="Cooney J.C."/>
            <person name="Kagawa T.F."/>
            <person name="Liu W."/>
            <person name="Song Y."/>
            <person name="Salvetti E."/>
            <person name="Wrobel A."/>
            <person name="Rasinkangas P."/>
            <person name="Parkhill J."/>
            <person name="Rea M.C."/>
            <person name="O'Sullivan O."/>
            <person name="Ritari J."/>
            <person name="Douillard F.P."/>
            <person name="Paul Ross R."/>
            <person name="Yang R."/>
            <person name="Briner A.E."/>
            <person name="Felis G.E."/>
            <person name="de Vos W.M."/>
            <person name="Barrangou R."/>
            <person name="Klaenhammer T.R."/>
            <person name="Caufield P.W."/>
            <person name="Cui Y."/>
            <person name="Zhang H."/>
            <person name="O'Toole P.W."/>
        </authorList>
    </citation>
    <scope>NUCLEOTIDE SEQUENCE [LARGE SCALE GENOMIC DNA]</scope>
    <source>
        <strain evidence="4 5">DSM 20001</strain>
    </source>
</reference>
<dbReference type="GO" id="GO:0008831">
    <property type="term" value="F:dTDP-4-dehydrorhamnose reductase activity"/>
    <property type="evidence" value="ECO:0007669"/>
    <property type="project" value="UniProtKB-EC"/>
</dbReference>
<dbReference type="Pfam" id="PF04321">
    <property type="entry name" value="RmlD_sub_bind"/>
    <property type="match status" value="1"/>
</dbReference>
<evidence type="ECO:0000313" key="5">
    <source>
        <dbReference type="Proteomes" id="UP000051181"/>
    </source>
</evidence>
<evidence type="ECO:0000256" key="1">
    <source>
        <dbReference type="ARBA" id="ARBA00010944"/>
    </source>
</evidence>
<name>A0A0R1FC97_9LACO</name>
<comment type="function">
    <text evidence="2">Catalyzes the reduction of dTDP-6-deoxy-L-lyxo-4-hexulose to yield dTDP-L-rhamnose.</text>
</comment>
<dbReference type="Gene3D" id="3.90.25.10">
    <property type="entry name" value="UDP-galactose 4-epimerase, domain 1"/>
    <property type="match status" value="1"/>
</dbReference>
<dbReference type="Proteomes" id="UP000051181">
    <property type="component" value="Unassembled WGS sequence"/>
</dbReference>
<organism evidence="4 5">
    <name type="scientific">Loigolactobacillus coryniformis subsp. coryniformis KCTC 3167 = DSM 20001</name>
    <dbReference type="NCBI Taxonomy" id="913848"/>
    <lineage>
        <taxon>Bacteria</taxon>
        <taxon>Bacillati</taxon>
        <taxon>Bacillota</taxon>
        <taxon>Bacilli</taxon>
        <taxon>Lactobacillales</taxon>
        <taxon>Lactobacillaceae</taxon>
        <taxon>Loigolactobacillus</taxon>
    </lineage>
</organism>
<dbReference type="GO" id="GO:0005829">
    <property type="term" value="C:cytosol"/>
    <property type="evidence" value="ECO:0007669"/>
    <property type="project" value="TreeGrafter"/>
</dbReference>
<accession>A0A0R1FC97</accession>
<keyword evidence="2" id="KW-0560">Oxidoreductase</keyword>
<dbReference type="AlphaFoldDB" id="A0A0R1FC97"/>
<dbReference type="EC" id="1.1.1.133" evidence="2"/>
<keyword evidence="2" id="KW-0521">NADP</keyword>
<protein>
    <recommendedName>
        <fullName evidence="2">dTDP-4-dehydrorhamnose reductase</fullName>
        <ecNumber evidence="2">1.1.1.133</ecNumber>
    </recommendedName>
</protein>
<gene>
    <name evidence="4" type="ORF">FD22_GL000049</name>
</gene>
<evidence type="ECO:0000313" key="4">
    <source>
        <dbReference type="EMBL" id="KRK19308.1"/>
    </source>
</evidence>
<dbReference type="GeneID" id="65918185"/>
<sequence length="281" mass="31660">MRILITGANGQLGTELRHLLDARETDYRATDSHELDITDKTAVDAYFKDFQPQVVYHCAAYTAVDAAEEAPGKAINQKVNVDGTANIAAAANKVGAIVVYISTDYVFDGDQAAEYTVDAQPAPRNEYGRAKYEGEQAVQRLADKYYIIRTSWVYGEYGKNFVYTMLKLAQTHDHLTVVNDQFGRPSWTRTLAEFMTYALDHQLDYGIYHLSNDNSCNWYEFAQAILKDKDVTVSPVTSAEYPQKAWRPRHSILNLSKTKATGFKIPTWQEALAAFMQEINA</sequence>
<comment type="caution">
    <text evidence="4">The sequence shown here is derived from an EMBL/GenBank/DDBJ whole genome shotgun (WGS) entry which is preliminary data.</text>
</comment>
<dbReference type="InterPro" id="IPR036291">
    <property type="entry name" value="NAD(P)-bd_dom_sf"/>
</dbReference>
<dbReference type="UniPathway" id="UPA00124"/>
<dbReference type="GO" id="GO:0019305">
    <property type="term" value="P:dTDP-rhamnose biosynthetic process"/>
    <property type="evidence" value="ECO:0007669"/>
    <property type="project" value="UniProtKB-UniPathway"/>
</dbReference>
<dbReference type="CDD" id="cd05254">
    <property type="entry name" value="dTDP_HR_like_SDR_e"/>
    <property type="match status" value="1"/>
</dbReference>
<dbReference type="eggNOG" id="COG1091">
    <property type="taxonomic scope" value="Bacteria"/>
</dbReference>
<dbReference type="PANTHER" id="PTHR10491">
    <property type="entry name" value="DTDP-4-DEHYDRORHAMNOSE REDUCTASE"/>
    <property type="match status" value="1"/>
</dbReference>
<comment type="similarity">
    <text evidence="1 2">Belongs to the dTDP-4-dehydrorhamnose reductase family.</text>
</comment>